<dbReference type="STRING" id="1921803.NIES593_19950"/>
<gene>
    <name evidence="2" type="ORF">NIES593_19950</name>
</gene>
<dbReference type="Pfam" id="PF10825">
    <property type="entry name" value="DUF2752"/>
    <property type="match status" value="1"/>
</dbReference>
<reference evidence="2 3" key="1">
    <citation type="submission" date="2016-11" db="EMBL/GenBank/DDBJ databases">
        <title>Draft Genome Sequences of Nine Cyanobacterial Strains from Diverse Habitats.</title>
        <authorList>
            <person name="Zhu T."/>
            <person name="Hou S."/>
            <person name="Lu X."/>
            <person name="Hess W.R."/>
        </authorList>
    </citation>
    <scope>NUCLEOTIDE SEQUENCE [LARGE SCALE GENOMIC DNA]</scope>
    <source>
        <strain evidence="2 3">NIES-593</strain>
    </source>
</reference>
<dbReference type="AlphaFoldDB" id="A0A1U7H993"/>
<comment type="caution">
    <text evidence="2">The sequence shown here is derived from an EMBL/GenBank/DDBJ whole genome shotgun (WGS) entry which is preliminary data.</text>
</comment>
<evidence type="ECO:0000313" key="3">
    <source>
        <dbReference type="Proteomes" id="UP000186868"/>
    </source>
</evidence>
<protein>
    <recommendedName>
        <fullName evidence="4">DUF2752 domain-containing protein</fullName>
    </recommendedName>
</protein>
<keyword evidence="1" id="KW-1133">Transmembrane helix</keyword>
<dbReference type="InterPro" id="IPR021215">
    <property type="entry name" value="DUF2752"/>
</dbReference>
<dbReference type="RefSeq" id="WP_073601253.1">
    <property type="nucleotide sequence ID" value="NZ_MRCB01000034.1"/>
</dbReference>
<proteinExistence type="predicted"/>
<accession>A0A1U7H993</accession>
<feature type="transmembrane region" description="Helical" evidence="1">
    <location>
        <begin position="12"/>
        <end position="34"/>
    </location>
</feature>
<evidence type="ECO:0000313" key="2">
    <source>
        <dbReference type="EMBL" id="OKH20162.1"/>
    </source>
</evidence>
<name>A0A1U7H993_9CYAN</name>
<feature type="transmembrane region" description="Helical" evidence="1">
    <location>
        <begin position="78"/>
        <end position="99"/>
    </location>
</feature>
<dbReference type="EMBL" id="MRCB01000034">
    <property type="protein sequence ID" value="OKH20162.1"/>
    <property type="molecule type" value="Genomic_DNA"/>
</dbReference>
<keyword evidence="1" id="KW-0472">Membrane</keyword>
<dbReference type="Proteomes" id="UP000186868">
    <property type="component" value="Unassembled WGS sequence"/>
</dbReference>
<keyword evidence="1" id="KW-0812">Transmembrane</keyword>
<keyword evidence="3" id="KW-1185">Reference proteome</keyword>
<organism evidence="2 3">
    <name type="scientific">Hydrococcus rivularis NIES-593</name>
    <dbReference type="NCBI Taxonomy" id="1921803"/>
    <lineage>
        <taxon>Bacteria</taxon>
        <taxon>Bacillati</taxon>
        <taxon>Cyanobacteriota</taxon>
        <taxon>Cyanophyceae</taxon>
        <taxon>Pleurocapsales</taxon>
        <taxon>Hydrococcaceae</taxon>
        <taxon>Hydrococcus</taxon>
    </lineage>
</organism>
<sequence length="111" mass="12168">MLKFSASSLSPHALQVRAIELVLLASPLVGAYYYGYTEQSSPLFCPFKALTGIPCPGCGMTRSFIAIATGHLDKALDYHFFGIFLFIGFAIATIHSSLFRTFEQTKSHNSL</sequence>
<dbReference type="OrthoDB" id="466478at2"/>
<evidence type="ECO:0008006" key="4">
    <source>
        <dbReference type="Google" id="ProtNLM"/>
    </source>
</evidence>
<evidence type="ECO:0000256" key="1">
    <source>
        <dbReference type="SAM" id="Phobius"/>
    </source>
</evidence>